<dbReference type="Pfam" id="PF04925">
    <property type="entry name" value="SHQ1"/>
    <property type="match status" value="1"/>
</dbReference>
<dbReference type="PANTHER" id="PTHR12967:SF0">
    <property type="entry name" value="PROTEIN SHQ1 HOMOLOG"/>
    <property type="match status" value="1"/>
</dbReference>
<dbReference type="OrthoDB" id="73639at2759"/>
<dbReference type="Pfam" id="PF21413">
    <property type="entry name" value="SHQ1-like_CS"/>
    <property type="match status" value="1"/>
</dbReference>
<dbReference type="SUPFAM" id="SSF49764">
    <property type="entry name" value="HSP20-like chaperones"/>
    <property type="match status" value="1"/>
</dbReference>
<evidence type="ECO:0000259" key="3">
    <source>
        <dbReference type="PROSITE" id="PS51203"/>
    </source>
</evidence>
<evidence type="ECO:0000313" key="5">
    <source>
        <dbReference type="Proteomes" id="UP000245609"/>
    </source>
</evidence>
<evidence type="ECO:0000256" key="1">
    <source>
        <dbReference type="ARBA" id="ARBA00005607"/>
    </source>
</evidence>
<dbReference type="GO" id="GO:0051082">
    <property type="term" value="F:unfolded protein binding"/>
    <property type="evidence" value="ECO:0007669"/>
    <property type="project" value="TreeGrafter"/>
</dbReference>
<dbReference type="Gene3D" id="2.60.40.790">
    <property type="match status" value="1"/>
</dbReference>
<evidence type="ECO:0000313" key="4">
    <source>
        <dbReference type="EMBL" id="PVV04323.1"/>
    </source>
</evidence>
<proteinExistence type="inferred from homology"/>
<dbReference type="PANTHER" id="PTHR12967">
    <property type="entry name" value="PROTEIN SHQ1 HOMOLOG"/>
    <property type="match status" value="1"/>
</dbReference>
<evidence type="ECO:0000256" key="2">
    <source>
        <dbReference type="SAM" id="MobiDB-lite"/>
    </source>
</evidence>
<reference evidence="4 5" key="1">
    <citation type="journal article" date="2018" name="MBio">
        <title>Comparative Genomics Reveals the Core Gene Toolbox for the Fungus-Insect Symbiosis.</title>
        <authorList>
            <person name="Wang Y."/>
            <person name="Stata M."/>
            <person name="Wang W."/>
            <person name="Stajich J.E."/>
            <person name="White M.M."/>
            <person name="Moncalvo J.M."/>
        </authorList>
    </citation>
    <scope>NUCLEOTIDE SEQUENCE [LARGE SCALE GENOMIC DNA]</scope>
    <source>
        <strain evidence="4 5">SC-DP-2</strain>
    </source>
</reference>
<dbReference type="STRING" id="133381.A0A2T9ZI87"/>
<dbReference type="InterPro" id="IPR007009">
    <property type="entry name" value="Shq1_C"/>
</dbReference>
<comment type="similarity">
    <text evidence="1">Belongs to the SHQ1 family.</text>
</comment>
<dbReference type="AlphaFoldDB" id="A0A2T9ZI87"/>
<dbReference type="CDD" id="cd06463">
    <property type="entry name" value="p23_like"/>
    <property type="match status" value="1"/>
</dbReference>
<dbReference type="Proteomes" id="UP000245609">
    <property type="component" value="Unassembled WGS sequence"/>
</dbReference>
<accession>A0A2T9ZI87</accession>
<comment type="caution">
    <text evidence="4">The sequence shown here is derived from an EMBL/GenBank/DDBJ whole genome shotgun (WGS) entry which is preliminary data.</text>
</comment>
<dbReference type="GO" id="GO:0005737">
    <property type="term" value="C:cytoplasm"/>
    <property type="evidence" value="ECO:0007669"/>
    <property type="project" value="TreeGrafter"/>
</dbReference>
<sequence>MITPKFEVTQDESFVFVVIHIFHFRANNVELDVNGNEFRFFASPYYLRLRFPGEVVEDTESKSELDISAGKIYIKLSKAVKGEHFPDIDLPSVLLASKINNKGNGKNKPLIEEIETETNNPDKDVEEEDLDWEITQTIEQDPILSVKYGFNNQYNGWFVHVNQTPNEVNDIAEPETTNNRARCEAQYSMETESFNEDYYMSNYIDDDEILLLLEYEPWFQKLSKTKKNDLLQGSVKSIDSEPVTKDPADTLTSQPEDAFFTQEEKLLMMNLKKKTCESNVESAWMIGKLSSSCSCLRELDSLKDTLVSSIRRSLVYPLFRNWDLAMKIKKDVELLFSLGKRYLLKALLEIKQIFDHHDIYYVYSKILLDDYCVWIQTSAKDSVLKSLSSKIKSLNIIKYDVDEDLIESNISRLNLEDHSASRNSSLNEDAHQNKENPLPNLFPSTKGKKPLIEVIEEKDFLE</sequence>
<dbReference type="InterPro" id="IPR048696">
    <property type="entry name" value="SHQ1-like_CS"/>
</dbReference>
<gene>
    <name evidence="4" type="ORF">BB560_001171</name>
</gene>
<dbReference type="GO" id="GO:0005654">
    <property type="term" value="C:nucleoplasm"/>
    <property type="evidence" value="ECO:0007669"/>
    <property type="project" value="TreeGrafter"/>
</dbReference>
<organism evidence="4 5">
    <name type="scientific">Smittium megazygosporum</name>
    <dbReference type="NCBI Taxonomy" id="133381"/>
    <lineage>
        <taxon>Eukaryota</taxon>
        <taxon>Fungi</taxon>
        <taxon>Fungi incertae sedis</taxon>
        <taxon>Zoopagomycota</taxon>
        <taxon>Kickxellomycotina</taxon>
        <taxon>Harpellomycetes</taxon>
        <taxon>Harpellales</taxon>
        <taxon>Legeriomycetaceae</taxon>
        <taxon>Smittium</taxon>
    </lineage>
</organism>
<dbReference type="GO" id="GO:0000493">
    <property type="term" value="P:box H/ACA snoRNP assembly"/>
    <property type="evidence" value="ECO:0007669"/>
    <property type="project" value="InterPro"/>
</dbReference>
<protein>
    <recommendedName>
        <fullName evidence="3">CS domain-containing protein</fullName>
    </recommendedName>
</protein>
<keyword evidence="5" id="KW-1185">Reference proteome</keyword>
<name>A0A2T9ZI87_9FUNG</name>
<dbReference type="InterPro" id="IPR007052">
    <property type="entry name" value="CS_dom"/>
</dbReference>
<dbReference type="InterPro" id="IPR008978">
    <property type="entry name" value="HSP20-like_chaperone"/>
</dbReference>
<dbReference type="EMBL" id="MBFS01000137">
    <property type="protein sequence ID" value="PVV04323.1"/>
    <property type="molecule type" value="Genomic_DNA"/>
</dbReference>
<dbReference type="InterPro" id="IPR039742">
    <property type="entry name" value="Shq1"/>
</dbReference>
<feature type="domain" description="CS" evidence="3">
    <location>
        <begin position="1"/>
        <end position="89"/>
    </location>
</feature>
<feature type="region of interest" description="Disordered" evidence="2">
    <location>
        <begin position="422"/>
        <end position="445"/>
    </location>
</feature>
<dbReference type="PROSITE" id="PS51203">
    <property type="entry name" value="CS"/>
    <property type="match status" value="1"/>
</dbReference>